<keyword evidence="2" id="KW-0964">Secreted</keyword>
<reference evidence="9" key="1">
    <citation type="submission" date="2025-08" db="UniProtKB">
        <authorList>
            <consortium name="Ensembl"/>
        </authorList>
    </citation>
    <scope>IDENTIFICATION</scope>
</reference>
<proteinExistence type="predicted"/>
<keyword evidence="6" id="KW-0130">Cell adhesion</keyword>
<dbReference type="GO" id="GO:0005615">
    <property type="term" value="C:extracellular space"/>
    <property type="evidence" value="ECO:0007669"/>
    <property type="project" value="TreeGrafter"/>
</dbReference>
<dbReference type="InterPro" id="IPR002035">
    <property type="entry name" value="VWF_A"/>
</dbReference>
<reference evidence="9" key="2">
    <citation type="submission" date="2025-09" db="UniProtKB">
        <authorList>
            <consortium name="Ensembl"/>
        </authorList>
    </citation>
    <scope>IDENTIFICATION</scope>
</reference>
<evidence type="ECO:0000256" key="1">
    <source>
        <dbReference type="ARBA" id="ARBA00004498"/>
    </source>
</evidence>
<dbReference type="GeneTree" id="ENSGT00940000156462"/>
<comment type="subcellular location">
    <subcellularLocation>
        <location evidence="1">Secreted</location>
        <location evidence="1">Extracellular space</location>
        <location evidence="1">Extracellular matrix</location>
    </subcellularLocation>
</comment>
<dbReference type="PROSITE" id="PS50234">
    <property type="entry name" value="VWFA"/>
    <property type="match status" value="1"/>
</dbReference>
<dbReference type="InterPro" id="IPR036465">
    <property type="entry name" value="vWFA_dom_sf"/>
</dbReference>
<dbReference type="FunFam" id="3.40.50.410:FF:000003">
    <property type="entry name" value="Collagen type VI alpha 3 chain"/>
    <property type="match status" value="1"/>
</dbReference>
<evidence type="ECO:0000256" key="4">
    <source>
        <dbReference type="ARBA" id="ARBA00022729"/>
    </source>
</evidence>
<keyword evidence="4" id="KW-0732">Signal</keyword>
<dbReference type="AlphaFoldDB" id="A0A8C6LXZ9"/>
<protein>
    <recommendedName>
        <fullName evidence="8">VWFA domain-containing protein</fullName>
    </recommendedName>
</protein>
<dbReference type="SUPFAM" id="SSF53300">
    <property type="entry name" value="vWA-like"/>
    <property type="match status" value="1"/>
</dbReference>
<dbReference type="PANTHER" id="PTHR24020:SF13">
    <property type="entry name" value="COLLAGEN ALPHA-3(VI) CHAIN"/>
    <property type="match status" value="1"/>
</dbReference>
<keyword evidence="10" id="KW-1185">Reference proteome</keyword>
<evidence type="ECO:0000256" key="3">
    <source>
        <dbReference type="ARBA" id="ARBA00022530"/>
    </source>
</evidence>
<dbReference type="GO" id="GO:0005581">
    <property type="term" value="C:collagen trimer"/>
    <property type="evidence" value="ECO:0007669"/>
    <property type="project" value="UniProtKB-KW"/>
</dbReference>
<keyword evidence="7" id="KW-0176">Collagen</keyword>
<evidence type="ECO:0000256" key="6">
    <source>
        <dbReference type="ARBA" id="ARBA00022889"/>
    </source>
</evidence>
<name>A0A8C6LXZ9_NOTFU</name>
<evidence type="ECO:0000313" key="9">
    <source>
        <dbReference type="Ensembl" id="ENSNFUP00015025696.1"/>
    </source>
</evidence>
<dbReference type="Ensembl" id="ENSNFUT00015026851.1">
    <property type="protein sequence ID" value="ENSNFUP00015025696.1"/>
    <property type="gene ID" value="ENSNFUG00015012431.1"/>
</dbReference>
<evidence type="ECO:0000256" key="2">
    <source>
        <dbReference type="ARBA" id="ARBA00022525"/>
    </source>
</evidence>
<dbReference type="PRINTS" id="PR00453">
    <property type="entry name" value="VWFADOMAIN"/>
</dbReference>
<organism evidence="9 10">
    <name type="scientific">Nothobranchius furzeri</name>
    <name type="common">Turquoise killifish</name>
    <dbReference type="NCBI Taxonomy" id="105023"/>
    <lineage>
        <taxon>Eukaryota</taxon>
        <taxon>Metazoa</taxon>
        <taxon>Chordata</taxon>
        <taxon>Craniata</taxon>
        <taxon>Vertebrata</taxon>
        <taxon>Euteleostomi</taxon>
        <taxon>Actinopterygii</taxon>
        <taxon>Neopterygii</taxon>
        <taxon>Teleostei</taxon>
        <taxon>Neoteleostei</taxon>
        <taxon>Acanthomorphata</taxon>
        <taxon>Ovalentaria</taxon>
        <taxon>Atherinomorphae</taxon>
        <taxon>Cyprinodontiformes</taxon>
        <taxon>Nothobranchiidae</taxon>
        <taxon>Nothobranchius</taxon>
    </lineage>
</organism>
<dbReference type="Pfam" id="PF00092">
    <property type="entry name" value="VWA"/>
    <property type="match status" value="1"/>
</dbReference>
<keyword evidence="3" id="KW-0272">Extracellular matrix</keyword>
<dbReference type="GO" id="GO:0007155">
    <property type="term" value="P:cell adhesion"/>
    <property type="evidence" value="ECO:0007669"/>
    <property type="project" value="UniProtKB-KW"/>
</dbReference>
<evidence type="ECO:0000313" key="10">
    <source>
        <dbReference type="Proteomes" id="UP000694548"/>
    </source>
</evidence>
<accession>A0A8C6LXZ9</accession>
<dbReference type="Proteomes" id="UP000694548">
    <property type="component" value="Unassembled WGS sequence"/>
</dbReference>
<keyword evidence="5" id="KW-0677">Repeat</keyword>
<evidence type="ECO:0000256" key="7">
    <source>
        <dbReference type="ARBA" id="ARBA00023119"/>
    </source>
</evidence>
<feature type="domain" description="VWFA" evidence="8">
    <location>
        <begin position="40"/>
        <end position="213"/>
    </location>
</feature>
<dbReference type="PANTHER" id="PTHR24020">
    <property type="entry name" value="COLLAGEN ALPHA"/>
    <property type="match status" value="1"/>
</dbReference>
<dbReference type="Gene3D" id="3.40.50.410">
    <property type="entry name" value="von Willebrand factor, type A domain"/>
    <property type="match status" value="1"/>
</dbReference>
<dbReference type="SMART" id="SM00327">
    <property type="entry name" value="VWA"/>
    <property type="match status" value="1"/>
</dbReference>
<dbReference type="InterPro" id="IPR050525">
    <property type="entry name" value="ECM_Assembly_Org"/>
</dbReference>
<evidence type="ECO:0000256" key="5">
    <source>
        <dbReference type="ARBA" id="ARBA00022737"/>
    </source>
</evidence>
<sequence length="235" mass="25539">MKKQRIPEEIFVTASPEYLLSLFPFCSVSLSFLKAQDSTDLVFLIDGSQNVGAANFPSVRNLVVRIIDRLSVGRDQIRVALVQYDNDPDIKFYLNSLYDKPQVLEEVKGLTYSGGDESNLGAALEEVARSLLTDTTGNRADEGVPQVLVIISAGPSSDDTSVGHRALNRAGVFTIGVSIGDAATADLEEVATDRSFVQKTSDFRALATVGDQLVRDINRFAQGTIITQNQFTEGM</sequence>
<evidence type="ECO:0000259" key="8">
    <source>
        <dbReference type="PROSITE" id="PS50234"/>
    </source>
</evidence>